<evidence type="ECO:0000313" key="2">
    <source>
        <dbReference type="Proteomes" id="UP001162098"/>
    </source>
</evidence>
<reference evidence="1 2" key="1">
    <citation type="submission" date="2020-09" db="EMBL/GenBank/DDBJ databases">
        <authorList>
            <person name="Zhang R."/>
            <person name="Garcia K."/>
            <person name="Ogata H."/>
        </authorList>
    </citation>
    <scope>NUCLEOTIDE SEQUENCE [LARGE SCALE GENOMIC DNA]</scope>
    <source>
        <strain evidence="2">stheno</strain>
    </source>
</reference>
<dbReference type="KEGG" id="vg:80543502"/>
<sequence>MSQTTTTNKQTLRERIAERARVLQQLSEPVDHVMELDRWNQYVSDVQLEKAGRTSTTHRWDLSECASFPDIKNDA</sequence>
<name>A0A7S7YEH9_9VIRU</name>
<evidence type="ECO:0000313" key="1">
    <source>
        <dbReference type="EMBL" id="QPB44306.1"/>
    </source>
</evidence>
<keyword evidence="2" id="KW-1185">Reference proteome</keyword>
<dbReference type="Proteomes" id="UP001162098">
    <property type="component" value="Segment"/>
</dbReference>
<proteinExistence type="predicted"/>
<dbReference type="EMBL" id="MW018138">
    <property type="protein sequence ID" value="QPB44306.1"/>
    <property type="molecule type" value="Genomic_DNA"/>
</dbReference>
<accession>A0A7S7YEH9</accession>
<organism evidence="1 2">
    <name type="scientific">Medusavirus stheno T3</name>
    <dbReference type="NCBI Taxonomy" id="3069717"/>
    <lineage>
        <taxon>Viruses</taxon>
        <taxon>Varidnaviria</taxon>
        <taxon>Bamfordvirae</taxon>
        <taxon>Nucleocytoviricota</taxon>
        <taxon>Megaviricetes</taxon>
        <taxon>Mamonoviridae</taxon>
        <taxon>Medusavirus</taxon>
        <taxon>Medusavirus sthenus</taxon>
    </lineage>
</organism>
<protein>
    <submittedName>
        <fullName evidence="1">Uncharacterized protein</fullName>
    </submittedName>
</protein>